<evidence type="ECO:0000313" key="5">
    <source>
        <dbReference type="EnsemblMetazoa" id="ASIC008567-PA"/>
    </source>
</evidence>
<dbReference type="PANTHER" id="PTHR19143">
    <property type="entry name" value="FIBRINOGEN/TENASCIN/ANGIOPOEITIN"/>
    <property type="match status" value="1"/>
</dbReference>
<protein>
    <submittedName>
        <fullName evidence="4">AGAP011225-PA-like protein</fullName>
    </submittedName>
    <submittedName>
        <fullName evidence="5">Fibrinogen C-terminal domain-containing protein</fullName>
    </submittedName>
</protein>
<dbReference type="InterPro" id="IPR036056">
    <property type="entry name" value="Fibrinogen-like_C"/>
</dbReference>
<dbReference type="Proteomes" id="UP000030765">
    <property type="component" value="Unassembled WGS sequence"/>
</dbReference>
<dbReference type="OrthoDB" id="6145874at2759"/>
<dbReference type="PANTHER" id="PTHR19143:SF327">
    <property type="entry name" value="FI21813P1-RELATED"/>
    <property type="match status" value="1"/>
</dbReference>
<evidence type="ECO:0000256" key="1">
    <source>
        <dbReference type="ARBA" id="ARBA00023157"/>
    </source>
</evidence>
<dbReference type="PROSITE" id="PS51406">
    <property type="entry name" value="FIBRINOGEN_C_2"/>
    <property type="match status" value="1"/>
</dbReference>
<dbReference type="SMART" id="SM00186">
    <property type="entry name" value="FBG"/>
    <property type="match status" value="1"/>
</dbReference>
<reference evidence="4 6" key="1">
    <citation type="journal article" date="2014" name="BMC Genomics">
        <title>Genome sequence of Anopheles sinensis provides insight into genetics basis of mosquito competence for malaria parasites.</title>
        <authorList>
            <person name="Zhou D."/>
            <person name="Zhang D."/>
            <person name="Ding G."/>
            <person name="Shi L."/>
            <person name="Hou Q."/>
            <person name="Ye Y."/>
            <person name="Xu Y."/>
            <person name="Zhou H."/>
            <person name="Xiong C."/>
            <person name="Li S."/>
            <person name="Yu J."/>
            <person name="Hong S."/>
            <person name="Yu X."/>
            <person name="Zou P."/>
            <person name="Chen C."/>
            <person name="Chang X."/>
            <person name="Wang W."/>
            <person name="Lv Y."/>
            <person name="Sun Y."/>
            <person name="Ma L."/>
            <person name="Shen B."/>
            <person name="Zhu C."/>
        </authorList>
    </citation>
    <scope>NUCLEOTIDE SEQUENCE [LARGE SCALE GENOMIC DNA]</scope>
</reference>
<dbReference type="VEuPathDB" id="VectorBase:ASIC008567"/>
<keyword evidence="2" id="KW-0175">Coiled coil</keyword>
<dbReference type="InterPro" id="IPR020837">
    <property type="entry name" value="Fibrinogen_CS"/>
</dbReference>
<keyword evidence="1" id="KW-1015">Disulfide bond</keyword>
<keyword evidence="6" id="KW-1185">Reference proteome</keyword>
<dbReference type="InterPro" id="IPR050373">
    <property type="entry name" value="Fibrinogen_C-term_domain"/>
</dbReference>
<accession>A0A084VT15</accession>
<dbReference type="OMA" id="ANSCHEA"/>
<dbReference type="SUPFAM" id="SSF56496">
    <property type="entry name" value="Fibrinogen C-terminal domain-like"/>
    <property type="match status" value="1"/>
</dbReference>
<dbReference type="VEuPathDB" id="VectorBase:ASIS014460"/>
<dbReference type="STRING" id="74873.A0A084VT15"/>
<dbReference type="EMBL" id="ATLV01016153">
    <property type="status" value="NOT_ANNOTATED_CDS"/>
    <property type="molecule type" value="Genomic_DNA"/>
</dbReference>
<evidence type="ECO:0000259" key="3">
    <source>
        <dbReference type="PROSITE" id="PS51406"/>
    </source>
</evidence>
<dbReference type="AlphaFoldDB" id="A0A084VT15"/>
<reference evidence="5" key="2">
    <citation type="submission" date="2020-05" db="UniProtKB">
        <authorList>
            <consortium name="EnsemblMetazoa"/>
        </authorList>
    </citation>
    <scope>IDENTIFICATION</scope>
</reference>
<evidence type="ECO:0000313" key="4">
    <source>
        <dbReference type="EMBL" id="KFB41109.1"/>
    </source>
</evidence>
<evidence type="ECO:0000256" key="2">
    <source>
        <dbReference type="SAM" id="Coils"/>
    </source>
</evidence>
<proteinExistence type="predicted"/>
<feature type="coiled-coil region" evidence="2">
    <location>
        <begin position="8"/>
        <end position="50"/>
    </location>
</feature>
<dbReference type="InterPro" id="IPR002181">
    <property type="entry name" value="Fibrinogen_a/b/g_C_dom"/>
</dbReference>
<dbReference type="CDD" id="cd00087">
    <property type="entry name" value="FReD"/>
    <property type="match status" value="1"/>
</dbReference>
<organism evidence="4">
    <name type="scientific">Anopheles sinensis</name>
    <name type="common">Mosquito</name>
    <dbReference type="NCBI Taxonomy" id="74873"/>
    <lineage>
        <taxon>Eukaryota</taxon>
        <taxon>Metazoa</taxon>
        <taxon>Ecdysozoa</taxon>
        <taxon>Arthropoda</taxon>
        <taxon>Hexapoda</taxon>
        <taxon>Insecta</taxon>
        <taxon>Pterygota</taxon>
        <taxon>Neoptera</taxon>
        <taxon>Endopterygota</taxon>
        <taxon>Diptera</taxon>
        <taxon>Nematocera</taxon>
        <taxon>Culicoidea</taxon>
        <taxon>Culicidae</taxon>
        <taxon>Anophelinae</taxon>
        <taxon>Anopheles</taxon>
    </lineage>
</organism>
<dbReference type="PROSITE" id="PS00514">
    <property type="entry name" value="FIBRINOGEN_C_1"/>
    <property type="match status" value="1"/>
</dbReference>
<gene>
    <name evidence="4" type="ORF">ZHAS_00008567</name>
</gene>
<feature type="coiled-coil region" evidence="2">
    <location>
        <begin position="85"/>
        <end position="146"/>
    </location>
</feature>
<dbReference type="Pfam" id="PF00147">
    <property type="entry name" value="Fibrinogen_C"/>
    <property type="match status" value="1"/>
</dbReference>
<feature type="domain" description="Fibrinogen C-terminal" evidence="3">
    <location>
        <begin position="181"/>
        <end position="394"/>
    </location>
</feature>
<dbReference type="EnsemblMetazoa" id="ASIC008567-RA">
    <property type="protein sequence ID" value="ASIC008567-PA"/>
    <property type="gene ID" value="ASIC008567"/>
</dbReference>
<dbReference type="EMBL" id="KE525057">
    <property type="protein sequence ID" value="KFB41109.1"/>
    <property type="molecule type" value="Genomic_DNA"/>
</dbReference>
<evidence type="ECO:0000313" key="6">
    <source>
        <dbReference type="Proteomes" id="UP000030765"/>
    </source>
</evidence>
<sequence>MAVGDNGLEQLISKMNNLEEKLQALEQTMKTNVENSMKEMEQSLQAKIKKVESNFETRMNVEEGSVQKAIKEKLTKLEDDRKTQMASVVARIQTMEDSLKKVRKETEVVIYIIMLNKPVFCNMSNLQRMSAIEDNTTSKLENLKNQSIDKIHQQETALSKTYQEKLQTELKRLAEKKNIDDIPVNPVSSCRQALNVSGIYMLQIGVNSKPFEVFCEQSKFEGGWTVIQHRFDGSVDFYRNWTDYRNGFGNLNGEFWLGLEHVHKMTKHQPHELLIEMKDFHGNYGYAKYGKFEIGAEFEMYMLKKLGTYSGTAGDSLGKNKDQYFSTFDRDNDIDARNCAEERHGAWWYWQCTDSNLNGHYSNITSNWNVMEWYFFKGDSRGMSYSRMMIRDIIN</sequence>
<dbReference type="GO" id="GO:0005615">
    <property type="term" value="C:extracellular space"/>
    <property type="evidence" value="ECO:0007669"/>
    <property type="project" value="TreeGrafter"/>
</dbReference>
<name>A0A084VT15_ANOSI</name>
<dbReference type="Gene3D" id="3.90.215.10">
    <property type="entry name" value="Gamma Fibrinogen, chain A, domain 1"/>
    <property type="match status" value="1"/>
</dbReference>
<dbReference type="InterPro" id="IPR014716">
    <property type="entry name" value="Fibrinogen_a/b/g_C_1"/>
</dbReference>